<comment type="caution">
    <text evidence="3">The sequence shown here is derived from an EMBL/GenBank/DDBJ whole genome shotgun (WGS) entry which is preliminary data.</text>
</comment>
<feature type="signal peptide" evidence="1">
    <location>
        <begin position="1"/>
        <end position="36"/>
    </location>
</feature>
<dbReference type="SUPFAM" id="SSF50370">
    <property type="entry name" value="Ricin B-like lectins"/>
    <property type="match status" value="1"/>
</dbReference>
<dbReference type="Gene3D" id="2.80.10.50">
    <property type="match status" value="3"/>
</dbReference>
<evidence type="ECO:0000256" key="1">
    <source>
        <dbReference type="SAM" id="SignalP"/>
    </source>
</evidence>
<organism evidence="3 4">
    <name type="scientific">Promicromonospora soli</name>
    <dbReference type="NCBI Taxonomy" id="2035533"/>
    <lineage>
        <taxon>Bacteria</taxon>
        <taxon>Bacillati</taxon>
        <taxon>Actinomycetota</taxon>
        <taxon>Actinomycetes</taxon>
        <taxon>Micrococcales</taxon>
        <taxon>Promicromonosporaceae</taxon>
        <taxon>Promicromonospora</taxon>
    </lineage>
</organism>
<evidence type="ECO:0000259" key="2">
    <source>
        <dbReference type="SMART" id="SM00458"/>
    </source>
</evidence>
<dbReference type="PROSITE" id="PS50231">
    <property type="entry name" value="RICIN_B_LECTIN"/>
    <property type="match status" value="1"/>
</dbReference>
<evidence type="ECO:0000313" key="3">
    <source>
        <dbReference type="EMBL" id="GHH75086.1"/>
    </source>
</evidence>
<accession>A0A919KX49</accession>
<dbReference type="Gene3D" id="3.20.20.80">
    <property type="entry name" value="Glycosidases"/>
    <property type="match status" value="1"/>
</dbReference>
<proteinExistence type="predicted"/>
<dbReference type="EMBL" id="BNAS01000004">
    <property type="protein sequence ID" value="GHH75086.1"/>
    <property type="molecule type" value="Genomic_DNA"/>
</dbReference>
<name>A0A919KX49_9MICO</name>
<gene>
    <name evidence="3" type="ORF">GCM10017772_30550</name>
</gene>
<dbReference type="Proteomes" id="UP000627369">
    <property type="component" value="Unassembled WGS sequence"/>
</dbReference>
<dbReference type="Pfam" id="PF14200">
    <property type="entry name" value="RicinB_lectin_2"/>
    <property type="match status" value="1"/>
</dbReference>
<dbReference type="InterPro" id="IPR017853">
    <property type="entry name" value="GH"/>
</dbReference>
<reference evidence="3" key="2">
    <citation type="submission" date="2020-09" db="EMBL/GenBank/DDBJ databases">
        <authorList>
            <person name="Sun Q."/>
            <person name="Zhou Y."/>
        </authorList>
    </citation>
    <scope>NUCLEOTIDE SEQUENCE</scope>
    <source>
        <strain evidence="3">CGMCC 4.7398</strain>
    </source>
</reference>
<evidence type="ECO:0000313" key="4">
    <source>
        <dbReference type="Proteomes" id="UP000627369"/>
    </source>
</evidence>
<keyword evidence="1" id="KW-0732">Signal</keyword>
<sequence length="609" mass="65331">MVTSSNRRSGRIRALLAPALVGALAVSMLSAPTATAGDEQISVDFAVSGGAPQYLASGTIYGMTESGGLPQDHFYTDIKWNYMRAGGAQLDNPGGWIGGTYPRRWAATEAQAERTADLGGEFVLLVHDLWGADAETQASVFPGDNGDWASYDAFMNQLIADVRASGVQVQWDIWNEPDISVFWNRSQSQYLEMWKRGYQRIRTAFPDAVIVGPSTGRSPQSSPLWPVFLDYAKANNVLPDIYAWHNLPGDPVTSSQGASSLLSARGITRTMPYQINEYASTSEQNPADGAWYISRFERAGTVGLRANWALGQQLNDLQAKLLVKTGSQYLPTGEWWMYRYYGSQTGAIVSTTPSPSYDAFATKTTGRAQILVGGGRTTGNIAVRLNNVTSTTGIVSNNQVRVVVQRVPYNNGGAVKGPETISSSVVTLSSGATTVNIPSANTVDGYTVTLLPPGNAEITTVAVAQHSQMCLDDTNLSTANGTVQQQYHCEGGNQQIWRFVPVSGVADTYTAVNEHSGKCLDVSGISTANGAAVTQWTCIAGAQNQQFTLRKVTYSGSSAQDYQLVARHSGKCVDVSTISTSAGAAIHQWTCNPVGQSSPLNQTWRLLGK</sequence>
<feature type="domain" description="Ricin B lectin" evidence="2">
    <location>
        <begin position="455"/>
        <end position="607"/>
    </location>
</feature>
<dbReference type="SMART" id="SM00458">
    <property type="entry name" value="RICIN"/>
    <property type="match status" value="1"/>
</dbReference>
<dbReference type="RefSeq" id="WP_229872482.1">
    <property type="nucleotide sequence ID" value="NZ_BNAS01000004.1"/>
</dbReference>
<feature type="chain" id="PRO_5038077521" evidence="1">
    <location>
        <begin position="37"/>
        <end position="609"/>
    </location>
</feature>
<reference evidence="3" key="1">
    <citation type="journal article" date="2014" name="Int. J. Syst. Evol. Microbiol.">
        <title>Complete genome sequence of Corynebacterium casei LMG S-19264T (=DSM 44701T), isolated from a smear-ripened cheese.</title>
        <authorList>
            <consortium name="US DOE Joint Genome Institute (JGI-PGF)"/>
            <person name="Walter F."/>
            <person name="Albersmeier A."/>
            <person name="Kalinowski J."/>
            <person name="Ruckert C."/>
        </authorList>
    </citation>
    <scope>NUCLEOTIDE SEQUENCE</scope>
    <source>
        <strain evidence="3">CGMCC 4.7398</strain>
    </source>
</reference>
<keyword evidence="4" id="KW-1185">Reference proteome</keyword>
<dbReference type="InterPro" id="IPR035992">
    <property type="entry name" value="Ricin_B-like_lectins"/>
</dbReference>
<dbReference type="InterPro" id="IPR000772">
    <property type="entry name" value="Ricin_B_lectin"/>
</dbReference>
<dbReference type="AlphaFoldDB" id="A0A919KX49"/>
<dbReference type="SUPFAM" id="SSF51445">
    <property type="entry name" value="(Trans)glycosidases"/>
    <property type="match status" value="1"/>
</dbReference>
<protein>
    <submittedName>
        <fullName evidence="3">Beta-xylosidase</fullName>
    </submittedName>
</protein>